<evidence type="ECO:0000313" key="2">
    <source>
        <dbReference type="Proteomes" id="UP000756132"/>
    </source>
</evidence>
<dbReference type="OMA" id="DYEEYCK"/>
<accession>A0A9Q8PAE6</accession>
<name>A0A9Q8PAE6_PASFU</name>
<reference evidence="1" key="2">
    <citation type="journal article" date="2022" name="Microb. Genom.">
        <title>A chromosome-scale genome assembly of the tomato pathogen Cladosporium fulvum reveals a compartmentalized genome architecture and the presence of a dispensable chromosome.</title>
        <authorList>
            <person name="Zaccaron A.Z."/>
            <person name="Chen L.H."/>
            <person name="Samaras A."/>
            <person name="Stergiopoulos I."/>
        </authorList>
    </citation>
    <scope>NUCLEOTIDE SEQUENCE</scope>
    <source>
        <strain evidence="1">Race5_Kim</strain>
    </source>
</reference>
<proteinExistence type="predicted"/>
<dbReference type="AlphaFoldDB" id="A0A9Q8PAE6"/>
<organism evidence="1 2">
    <name type="scientific">Passalora fulva</name>
    <name type="common">Tomato leaf mold</name>
    <name type="synonym">Cladosporium fulvum</name>
    <dbReference type="NCBI Taxonomy" id="5499"/>
    <lineage>
        <taxon>Eukaryota</taxon>
        <taxon>Fungi</taxon>
        <taxon>Dikarya</taxon>
        <taxon>Ascomycota</taxon>
        <taxon>Pezizomycotina</taxon>
        <taxon>Dothideomycetes</taxon>
        <taxon>Dothideomycetidae</taxon>
        <taxon>Mycosphaerellales</taxon>
        <taxon>Mycosphaerellaceae</taxon>
        <taxon>Fulvia</taxon>
    </lineage>
</organism>
<dbReference type="RefSeq" id="XP_047763204.1">
    <property type="nucleotide sequence ID" value="XM_047906135.1"/>
</dbReference>
<keyword evidence="2" id="KW-1185">Reference proteome</keyword>
<dbReference type="GeneID" id="71986865"/>
<protein>
    <submittedName>
        <fullName evidence="1">Uncharacterized protein</fullName>
    </submittedName>
</protein>
<dbReference type="EMBL" id="CP090168">
    <property type="protein sequence ID" value="UJO18838.1"/>
    <property type="molecule type" value="Genomic_DNA"/>
</dbReference>
<sequence length="180" mass="20774">MEPFISLHPVRPYHSYNQPIPNAEALRKDFFKPGNQGSTEVFMVNTWDPTTGRIRPMLDTDGSKPKVIERKGEDHLYPFQIWLLKVADDEVLLKHKDIIESDYTDMCALARQYAGSFDASREAKGWAEKVVKEAKSEVEYLKTMIKEMNEFQPRIMGLTPEMHEQKMYAEAQDTGKFGRG</sequence>
<evidence type="ECO:0000313" key="1">
    <source>
        <dbReference type="EMBL" id="UJO18838.1"/>
    </source>
</evidence>
<dbReference type="OrthoDB" id="10492437at2759"/>
<gene>
    <name evidence="1" type="ORF">CLAFUR5_06987</name>
</gene>
<dbReference type="KEGG" id="ffu:CLAFUR5_06987"/>
<dbReference type="Proteomes" id="UP000756132">
    <property type="component" value="Chromosome 6"/>
</dbReference>
<reference evidence="1" key="1">
    <citation type="submission" date="2021-12" db="EMBL/GenBank/DDBJ databases">
        <authorList>
            <person name="Zaccaron A."/>
            <person name="Stergiopoulos I."/>
        </authorList>
    </citation>
    <scope>NUCLEOTIDE SEQUENCE</scope>
    <source>
        <strain evidence="1">Race5_Kim</strain>
    </source>
</reference>